<dbReference type="GO" id="GO:0005737">
    <property type="term" value="C:cytoplasm"/>
    <property type="evidence" value="ECO:0007669"/>
    <property type="project" value="UniProtKB-SubCell"/>
</dbReference>
<evidence type="ECO:0000256" key="8">
    <source>
        <dbReference type="ARBA" id="ARBA00024536"/>
    </source>
</evidence>
<name>C1DB47_LARHH</name>
<dbReference type="KEGG" id="lhk:LHK_02404"/>
<comment type="subcellular location">
    <subcellularLocation>
        <location evidence="9 10">Cytoplasm</location>
    </subcellularLocation>
</comment>
<evidence type="ECO:0000256" key="1">
    <source>
        <dbReference type="ARBA" id="ARBA00007718"/>
    </source>
</evidence>
<evidence type="ECO:0000256" key="9">
    <source>
        <dbReference type="HAMAP-Rule" id="MF_00323"/>
    </source>
</evidence>
<dbReference type="Pfam" id="PF00762">
    <property type="entry name" value="Ferrochelatase"/>
    <property type="match status" value="1"/>
</dbReference>
<keyword evidence="5 9" id="KW-0350">Heme biosynthesis</keyword>
<comment type="similarity">
    <text evidence="1 9 10">Belongs to the ferrochelatase family.</text>
</comment>
<reference evidence="11 12" key="1">
    <citation type="journal article" date="2009" name="PLoS Genet.">
        <title>The complete genome and proteome of Laribacter hongkongensis reveal potential mechanisms for adaptations to different temperatures and habitats.</title>
        <authorList>
            <person name="Woo P.C."/>
            <person name="Lau S.K."/>
            <person name="Tse H."/>
            <person name="Teng J.L."/>
            <person name="Curreem S.O."/>
            <person name="Tsang A.K."/>
            <person name="Fan R.Y."/>
            <person name="Wong G.K."/>
            <person name="Huang Y."/>
            <person name="Loman N.J."/>
            <person name="Snyder L.A."/>
            <person name="Cai J.J."/>
            <person name="Huang J.D."/>
            <person name="Mak W."/>
            <person name="Pallen M.J."/>
            <person name="Lok S."/>
            <person name="Yuen K.Y."/>
        </authorList>
    </citation>
    <scope>NUCLEOTIDE SEQUENCE [LARGE SCALE GENOMIC DNA]</scope>
    <source>
        <strain evidence="11 12">HLHK9</strain>
    </source>
</reference>
<keyword evidence="7 9" id="KW-0627">Porphyrin biosynthesis</keyword>
<sequence length="582" mass="62609">MPRYRPEPVHRHGSAPKTAVLLVNLGTPAAPTAAALRPYLAEFLSDPRVIELPRWLWWPILHGIILRTRPRASAEKYASIWLPEGSPLAVYTRRQAEGVASRLEQHALAGELVVDWAMRYGSPSVASRLDALREQGVDRIVLLPMYPQYSAATVASTWDAAADWMRTRRNPPEMRLVRHFHAHPAYVRALAARVRSHWQEHGRPDRLLMSFHGMPEATLAQGDPYFCECHATARLLAEELELAPAEWEIAFQSRFGRAAWLKPYAAGRFAALPGEGVQRLDVICPGFVADCVETLEEISLEGRQTFIGAGGREFHAIACLNDEPVWLDALAGLVDEQLAGWTPRNASPDSHQRACQIAAGAPAAAPGAGGQLNHPPDAGAVTPVPAICQAKPPGQVAPLEQRYPRAGWCLPLVLHPGQGKPFRSGLTPRSILPGLSPYPLHDMPGCQCAMTDLAAAAARACQHRQQSSRSRVRDTRGGAGMWTGQQGTCPMGCAAHTSVAIAPSLGRIVAGSSSSIGKASSSSSAASKPRALACVAASRPLSLLQSDISFSSVKGQESANLASAQENEQYVVLPVLTSKTAI</sequence>
<dbReference type="PANTHER" id="PTHR11108">
    <property type="entry name" value="FERROCHELATASE"/>
    <property type="match status" value="1"/>
</dbReference>
<evidence type="ECO:0000313" key="12">
    <source>
        <dbReference type="Proteomes" id="UP000002010"/>
    </source>
</evidence>
<evidence type="ECO:0000256" key="2">
    <source>
        <dbReference type="ARBA" id="ARBA00022490"/>
    </source>
</evidence>
<comment type="function">
    <text evidence="9 10">Catalyzes the ferrous insertion into protoporphyrin IX.</text>
</comment>
<evidence type="ECO:0000256" key="3">
    <source>
        <dbReference type="ARBA" id="ARBA00022723"/>
    </source>
</evidence>
<proteinExistence type="inferred from homology"/>
<dbReference type="NCBIfam" id="TIGR00109">
    <property type="entry name" value="hemH"/>
    <property type="match status" value="1"/>
</dbReference>
<keyword evidence="4 9" id="KW-0408">Iron</keyword>
<dbReference type="CDD" id="cd03411">
    <property type="entry name" value="Ferrochelatase_N"/>
    <property type="match status" value="1"/>
</dbReference>
<dbReference type="FunFam" id="3.40.50.1400:FF:000002">
    <property type="entry name" value="Ferrochelatase"/>
    <property type="match status" value="1"/>
</dbReference>
<accession>C1DB47</accession>
<dbReference type="STRING" id="557598.LHK_02404"/>
<keyword evidence="12" id="KW-1185">Reference proteome</keyword>
<dbReference type="GO" id="GO:0004325">
    <property type="term" value="F:ferrochelatase activity"/>
    <property type="evidence" value="ECO:0007669"/>
    <property type="project" value="UniProtKB-UniRule"/>
</dbReference>
<dbReference type="PANTHER" id="PTHR11108:SF1">
    <property type="entry name" value="FERROCHELATASE, MITOCHONDRIAL"/>
    <property type="match status" value="1"/>
</dbReference>
<feature type="binding site" evidence="9">
    <location>
        <position position="212"/>
    </location>
    <ligand>
        <name>Fe(2+)</name>
        <dbReference type="ChEBI" id="CHEBI:29033"/>
    </ligand>
</feature>
<dbReference type="Gene3D" id="3.40.50.1400">
    <property type="match status" value="2"/>
</dbReference>
<feature type="binding site" evidence="9">
    <location>
        <position position="293"/>
    </location>
    <ligand>
        <name>Fe(2+)</name>
        <dbReference type="ChEBI" id="CHEBI:29033"/>
    </ligand>
</feature>
<dbReference type="InterPro" id="IPR033644">
    <property type="entry name" value="Ferrochelatase_C"/>
</dbReference>
<dbReference type="Proteomes" id="UP000002010">
    <property type="component" value="Chromosome"/>
</dbReference>
<dbReference type="HAMAP" id="MF_00323">
    <property type="entry name" value="Ferrochelatase"/>
    <property type="match status" value="1"/>
</dbReference>
<evidence type="ECO:0000256" key="5">
    <source>
        <dbReference type="ARBA" id="ARBA00023133"/>
    </source>
</evidence>
<keyword evidence="6 9" id="KW-0456">Lyase</keyword>
<dbReference type="InterPro" id="IPR033659">
    <property type="entry name" value="Ferrochelatase_N"/>
</dbReference>
<evidence type="ECO:0000313" key="11">
    <source>
        <dbReference type="EMBL" id="ACO75386.1"/>
    </source>
</evidence>
<dbReference type="GO" id="GO:0046872">
    <property type="term" value="F:metal ion binding"/>
    <property type="evidence" value="ECO:0007669"/>
    <property type="project" value="UniProtKB-KW"/>
</dbReference>
<dbReference type="InterPro" id="IPR019772">
    <property type="entry name" value="Ferrochelatase_AS"/>
</dbReference>
<keyword evidence="3 9" id="KW-0479">Metal-binding</keyword>
<evidence type="ECO:0000256" key="7">
    <source>
        <dbReference type="ARBA" id="ARBA00023244"/>
    </source>
</evidence>
<dbReference type="CDD" id="cd00419">
    <property type="entry name" value="Ferrochelatase_C"/>
    <property type="match status" value="1"/>
</dbReference>
<dbReference type="AlphaFoldDB" id="C1DB47"/>
<evidence type="ECO:0000256" key="10">
    <source>
        <dbReference type="RuleBase" id="RU000607"/>
    </source>
</evidence>
<keyword evidence="2 9" id="KW-0963">Cytoplasm</keyword>
<dbReference type="UniPathway" id="UPA00252">
    <property type="reaction ID" value="UER00325"/>
</dbReference>
<dbReference type="HOGENOM" id="CLU_468335_0_0_4"/>
<comment type="catalytic activity">
    <reaction evidence="8">
        <text>Fe-coproporphyrin III + 2 H(+) = coproporphyrin III + Fe(2+)</text>
        <dbReference type="Rhea" id="RHEA:49572"/>
        <dbReference type="ChEBI" id="CHEBI:15378"/>
        <dbReference type="ChEBI" id="CHEBI:29033"/>
        <dbReference type="ChEBI" id="CHEBI:68438"/>
        <dbReference type="ChEBI" id="CHEBI:131725"/>
        <dbReference type="EC" id="4.99.1.9"/>
    </reaction>
    <physiologicalReaction direction="right-to-left" evidence="8">
        <dbReference type="Rhea" id="RHEA:49574"/>
    </physiologicalReaction>
</comment>
<comment type="pathway">
    <text evidence="9 10">Porphyrin-containing compound metabolism; protoheme biosynthesis; protoheme from protoporphyrin-IX: step 1/1.</text>
</comment>
<comment type="catalytic activity">
    <reaction evidence="9 10">
        <text>heme b + 2 H(+) = protoporphyrin IX + Fe(2+)</text>
        <dbReference type="Rhea" id="RHEA:22584"/>
        <dbReference type="ChEBI" id="CHEBI:15378"/>
        <dbReference type="ChEBI" id="CHEBI:29033"/>
        <dbReference type="ChEBI" id="CHEBI:57306"/>
        <dbReference type="ChEBI" id="CHEBI:60344"/>
        <dbReference type="EC" id="4.98.1.1"/>
    </reaction>
</comment>
<gene>
    <name evidence="9 11" type="primary">hemH</name>
    <name evidence="11" type="ordered locus">LHK_02404</name>
</gene>
<dbReference type="PROSITE" id="PS00534">
    <property type="entry name" value="FERROCHELATASE"/>
    <property type="match status" value="1"/>
</dbReference>
<evidence type="ECO:0000256" key="4">
    <source>
        <dbReference type="ARBA" id="ARBA00023004"/>
    </source>
</evidence>
<dbReference type="EC" id="4.98.1.1" evidence="9 10"/>
<dbReference type="RefSeq" id="WP_012697872.1">
    <property type="nucleotide sequence ID" value="NC_012559.1"/>
</dbReference>
<dbReference type="EMBL" id="CP001154">
    <property type="protein sequence ID" value="ACO75386.1"/>
    <property type="molecule type" value="Genomic_DNA"/>
</dbReference>
<dbReference type="InterPro" id="IPR001015">
    <property type="entry name" value="Ferrochelatase"/>
</dbReference>
<evidence type="ECO:0000256" key="6">
    <source>
        <dbReference type="ARBA" id="ARBA00023239"/>
    </source>
</evidence>
<dbReference type="eggNOG" id="COG0276">
    <property type="taxonomic scope" value="Bacteria"/>
</dbReference>
<protein>
    <recommendedName>
        <fullName evidence="9 10">Ferrochelatase</fullName>
        <ecNumber evidence="9 10">4.98.1.1</ecNumber>
    </recommendedName>
    <alternativeName>
        <fullName evidence="9">Heme synthase</fullName>
    </alternativeName>
    <alternativeName>
        <fullName evidence="9">Protoheme ferro-lyase</fullName>
    </alternativeName>
</protein>
<dbReference type="GO" id="GO:0006783">
    <property type="term" value="P:heme biosynthetic process"/>
    <property type="evidence" value="ECO:0007669"/>
    <property type="project" value="UniProtKB-UniRule"/>
</dbReference>
<dbReference type="SUPFAM" id="SSF53800">
    <property type="entry name" value="Chelatase"/>
    <property type="match status" value="1"/>
</dbReference>
<organism evidence="11 12">
    <name type="scientific">Laribacter hongkongensis (strain HLHK9)</name>
    <dbReference type="NCBI Taxonomy" id="557598"/>
    <lineage>
        <taxon>Bacteria</taxon>
        <taxon>Pseudomonadati</taxon>
        <taxon>Pseudomonadota</taxon>
        <taxon>Betaproteobacteria</taxon>
        <taxon>Neisseriales</taxon>
        <taxon>Aquaspirillaceae</taxon>
        <taxon>Laribacter</taxon>
    </lineage>
</organism>